<sequence>MSMTVCLCCWCEGRASAVLLRHGVRCYYDERGRLREGKERRVMRLKYSDLIRSEELCGEGRGGRPQTAVEV</sequence>
<gene>
    <name evidence="1" type="ORF">SCLCIDRAFT_1223105</name>
</gene>
<reference evidence="2" key="2">
    <citation type="submission" date="2015-01" db="EMBL/GenBank/DDBJ databases">
        <title>Evolutionary Origins and Diversification of the Mycorrhizal Mutualists.</title>
        <authorList>
            <consortium name="DOE Joint Genome Institute"/>
            <consortium name="Mycorrhizal Genomics Consortium"/>
            <person name="Kohler A."/>
            <person name="Kuo A."/>
            <person name="Nagy L.G."/>
            <person name="Floudas D."/>
            <person name="Copeland A."/>
            <person name="Barry K.W."/>
            <person name="Cichocki N."/>
            <person name="Veneault-Fourrey C."/>
            <person name="LaButti K."/>
            <person name="Lindquist E.A."/>
            <person name="Lipzen A."/>
            <person name="Lundell T."/>
            <person name="Morin E."/>
            <person name="Murat C."/>
            <person name="Riley R."/>
            <person name="Ohm R."/>
            <person name="Sun H."/>
            <person name="Tunlid A."/>
            <person name="Henrissat B."/>
            <person name="Grigoriev I.V."/>
            <person name="Hibbett D.S."/>
            <person name="Martin F."/>
        </authorList>
    </citation>
    <scope>NUCLEOTIDE SEQUENCE [LARGE SCALE GENOMIC DNA]</scope>
    <source>
        <strain evidence="2">Foug A</strain>
    </source>
</reference>
<dbReference type="InParanoid" id="A0A0C3DAK7"/>
<name>A0A0C3DAK7_9AGAM</name>
<evidence type="ECO:0000313" key="2">
    <source>
        <dbReference type="Proteomes" id="UP000053989"/>
    </source>
</evidence>
<organism evidence="1 2">
    <name type="scientific">Scleroderma citrinum Foug A</name>
    <dbReference type="NCBI Taxonomy" id="1036808"/>
    <lineage>
        <taxon>Eukaryota</taxon>
        <taxon>Fungi</taxon>
        <taxon>Dikarya</taxon>
        <taxon>Basidiomycota</taxon>
        <taxon>Agaricomycotina</taxon>
        <taxon>Agaricomycetes</taxon>
        <taxon>Agaricomycetidae</taxon>
        <taxon>Boletales</taxon>
        <taxon>Sclerodermatineae</taxon>
        <taxon>Sclerodermataceae</taxon>
        <taxon>Scleroderma</taxon>
    </lineage>
</organism>
<accession>A0A0C3DAK7</accession>
<keyword evidence="2" id="KW-1185">Reference proteome</keyword>
<dbReference type="Proteomes" id="UP000053989">
    <property type="component" value="Unassembled WGS sequence"/>
</dbReference>
<proteinExistence type="predicted"/>
<dbReference type="AlphaFoldDB" id="A0A0C3DAK7"/>
<dbReference type="EMBL" id="KN822189">
    <property type="protein sequence ID" value="KIM53111.1"/>
    <property type="molecule type" value="Genomic_DNA"/>
</dbReference>
<reference evidence="1 2" key="1">
    <citation type="submission" date="2014-04" db="EMBL/GenBank/DDBJ databases">
        <authorList>
            <consortium name="DOE Joint Genome Institute"/>
            <person name="Kuo A."/>
            <person name="Kohler A."/>
            <person name="Nagy L.G."/>
            <person name="Floudas D."/>
            <person name="Copeland A."/>
            <person name="Barry K.W."/>
            <person name="Cichocki N."/>
            <person name="Veneault-Fourrey C."/>
            <person name="LaButti K."/>
            <person name="Lindquist E.A."/>
            <person name="Lipzen A."/>
            <person name="Lundell T."/>
            <person name="Morin E."/>
            <person name="Murat C."/>
            <person name="Sun H."/>
            <person name="Tunlid A."/>
            <person name="Henrissat B."/>
            <person name="Grigoriev I.V."/>
            <person name="Hibbett D.S."/>
            <person name="Martin F."/>
            <person name="Nordberg H.P."/>
            <person name="Cantor M.N."/>
            <person name="Hua S.X."/>
        </authorList>
    </citation>
    <scope>NUCLEOTIDE SEQUENCE [LARGE SCALE GENOMIC DNA]</scope>
    <source>
        <strain evidence="1 2">Foug A</strain>
    </source>
</reference>
<dbReference type="HOGENOM" id="CLU_2741518_0_0_1"/>
<evidence type="ECO:0000313" key="1">
    <source>
        <dbReference type="EMBL" id="KIM53111.1"/>
    </source>
</evidence>
<protein>
    <submittedName>
        <fullName evidence="1">Uncharacterized protein</fullName>
    </submittedName>
</protein>